<proteinExistence type="predicted"/>
<dbReference type="GO" id="GO:0008081">
    <property type="term" value="F:phosphoric diester hydrolase activity"/>
    <property type="evidence" value="ECO:0007669"/>
    <property type="project" value="InterPro"/>
</dbReference>
<dbReference type="Gene3D" id="3.20.20.190">
    <property type="entry name" value="Phosphatidylinositol (PI) phosphodiesterase"/>
    <property type="match status" value="1"/>
</dbReference>
<feature type="chain" id="PRO_5043755028" evidence="6">
    <location>
        <begin position="23"/>
        <end position="643"/>
    </location>
</feature>
<dbReference type="AlphaFoldDB" id="A0AAW1S6V6"/>
<evidence type="ECO:0000313" key="7">
    <source>
        <dbReference type="EMBL" id="KAK9841565.1"/>
    </source>
</evidence>
<keyword evidence="6" id="KW-0732">Signal</keyword>
<keyword evidence="8" id="KW-1185">Reference proteome</keyword>
<feature type="compositionally biased region" description="Polar residues" evidence="5">
    <location>
        <begin position="480"/>
        <end position="510"/>
    </location>
</feature>
<keyword evidence="4" id="KW-0472">Membrane</keyword>
<reference evidence="7 8" key="1">
    <citation type="journal article" date="2024" name="Nat. Commun.">
        <title>Phylogenomics reveals the evolutionary origins of lichenization in chlorophyte algae.</title>
        <authorList>
            <person name="Puginier C."/>
            <person name="Libourel C."/>
            <person name="Otte J."/>
            <person name="Skaloud P."/>
            <person name="Haon M."/>
            <person name="Grisel S."/>
            <person name="Petersen M."/>
            <person name="Berrin J.G."/>
            <person name="Delaux P.M."/>
            <person name="Dal Grande F."/>
            <person name="Keller J."/>
        </authorList>
    </citation>
    <scope>NUCLEOTIDE SEQUENCE [LARGE SCALE GENOMIC DNA]</scope>
    <source>
        <strain evidence="7 8">SAG 2145</strain>
    </source>
</reference>
<protein>
    <submittedName>
        <fullName evidence="7">Uncharacterized protein</fullName>
    </submittedName>
</protein>
<feature type="signal peptide" evidence="6">
    <location>
        <begin position="1"/>
        <end position="22"/>
    </location>
</feature>
<evidence type="ECO:0000256" key="6">
    <source>
        <dbReference type="SAM" id="SignalP"/>
    </source>
</evidence>
<keyword evidence="3" id="KW-1133">Transmembrane helix</keyword>
<comment type="caution">
    <text evidence="7">The sequence shown here is derived from an EMBL/GenBank/DDBJ whole genome shotgun (WGS) entry which is preliminary data.</text>
</comment>
<keyword evidence="2" id="KW-0812">Transmembrane</keyword>
<gene>
    <name evidence="7" type="ORF">WJX74_007998</name>
</gene>
<dbReference type="InterPro" id="IPR051008">
    <property type="entry name" value="Telomere_Capping_Maintenance"/>
</dbReference>
<accession>A0AAW1S6V6</accession>
<dbReference type="Proteomes" id="UP001438707">
    <property type="component" value="Unassembled WGS sequence"/>
</dbReference>
<dbReference type="PANTHER" id="PTHR35518:SF2">
    <property type="entry name" value="MAINTENANCE OF TELOMERE CAPPING PROTEIN 6"/>
    <property type="match status" value="1"/>
</dbReference>
<evidence type="ECO:0000256" key="2">
    <source>
        <dbReference type="ARBA" id="ARBA00022692"/>
    </source>
</evidence>
<dbReference type="GO" id="GO:0016020">
    <property type="term" value="C:membrane"/>
    <property type="evidence" value="ECO:0007669"/>
    <property type="project" value="UniProtKB-SubCell"/>
</dbReference>
<organism evidence="7 8">
    <name type="scientific">Apatococcus lobatus</name>
    <dbReference type="NCBI Taxonomy" id="904363"/>
    <lineage>
        <taxon>Eukaryota</taxon>
        <taxon>Viridiplantae</taxon>
        <taxon>Chlorophyta</taxon>
        <taxon>core chlorophytes</taxon>
        <taxon>Trebouxiophyceae</taxon>
        <taxon>Chlorellales</taxon>
        <taxon>Chlorellaceae</taxon>
        <taxon>Apatococcus</taxon>
    </lineage>
</organism>
<name>A0AAW1S6V6_9CHLO</name>
<evidence type="ECO:0000313" key="8">
    <source>
        <dbReference type="Proteomes" id="UP001438707"/>
    </source>
</evidence>
<evidence type="ECO:0000256" key="1">
    <source>
        <dbReference type="ARBA" id="ARBA00004370"/>
    </source>
</evidence>
<dbReference type="PANTHER" id="PTHR35518">
    <property type="entry name" value="MAINTENANCE OF TELOMOERE CAPPING"/>
    <property type="match status" value="1"/>
</dbReference>
<dbReference type="EMBL" id="JALJOS010000003">
    <property type="protein sequence ID" value="KAK9841565.1"/>
    <property type="molecule type" value="Genomic_DNA"/>
</dbReference>
<evidence type="ECO:0000256" key="4">
    <source>
        <dbReference type="ARBA" id="ARBA00023136"/>
    </source>
</evidence>
<dbReference type="InterPro" id="IPR017946">
    <property type="entry name" value="PLC-like_Pdiesterase_TIM-brl"/>
</dbReference>
<comment type="subcellular location">
    <subcellularLocation>
        <location evidence="1">Membrane</location>
    </subcellularLocation>
</comment>
<feature type="region of interest" description="Disordered" evidence="5">
    <location>
        <begin position="473"/>
        <end position="510"/>
    </location>
</feature>
<evidence type="ECO:0000256" key="5">
    <source>
        <dbReference type="SAM" id="MobiDB-lite"/>
    </source>
</evidence>
<dbReference type="SUPFAM" id="SSF51695">
    <property type="entry name" value="PLC-like phosphodiesterases"/>
    <property type="match status" value="1"/>
</dbReference>
<evidence type="ECO:0000256" key="3">
    <source>
        <dbReference type="ARBA" id="ARBA00022989"/>
    </source>
</evidence>
<dbReference type="GO" id="GO:0006629">
    <property type="term" value="P:lipid metabolic process"/>
    <property type="evidence" value="ECO:0007669"/>
    <property type="project" value="InterPro"/>
</dbReference>
<sequence length="643" mass="69941">MAHLKSQTGLFLLACGLSGGLALSGLRPGQDQDVRLDQSSQSGQASLDPFRRQEAQQDCWDIPADKLANLTRSELDLLPHICWKPELEASLQAPLPRRGIPEGLDCDQTQWCDENGYCSTICKRGSVRIEPWLKNAIKTQMTLTKRQPYCYSTVLGSHNSAISLADGYGNLDPYFQQYFKWIKWVSSDAKFETDNQILSLTDQLNLGLRNVELDTHWVQGSLRIAHCGGLHSDFDILIQSINVIAKLLGHPIQWDTETVGCDPSLSSIPVLEQRLLHDALSEVRAWLDSPENAGEFLVIYFDDQIDLQAWGVVSTLLTEILSLYPAEQIFTPADLLVAGGVWPSMDQLVAAGKRVSFTSGTDYGTAMAPIIFDRSQICGWVEPSLEQLLGEPTCAEAGGYAHGGKTLSGQIFRTISCELYYGPFNCNFYWQSDNQPLLDELTLPGVSRCGLNVPCPDRVTPMRVASSMWSWAEGHPTSLPPQSGTSQHPSQHPTQPAATNRASSSSQSTPTGAVISWVAHGLRQLWQHAWPPAAAQMLEADNAVSSRAWLAAQATHQGGGCAALSASDGRWREVSCDAGLPSACWLANSTWSVAAVPRGACPQGSGTRVPAHAKENTALQAAVRTANKDAAFLPIQGPTWAIP</sequence>